<reference evidence="4" key="1">
    <citation type="journal article" date="2014" name="Nucleic Acids Res.">
        <title>The evolutionary dynamics of variant antigen genes in Babesia reveal a history of genomic innovation underlying host-parasite interaction.</title>
        <authorList>
            <person name="Jackson A.P."/>
            <person name="Otto T.D."/>
            <person name="Darby A."/>
            <person name="Ramaprasad A."/>
            <person name="Xia D."/>
            <person name="Echaide I.E."/>
            <person name="Farber M."/>
            <person name="Gahlot S."/>
            <person name="Gamble J."/>
            <person name="Gupta D."/>
            <person name="Gupta Y."/>
            <person name="Jackson L."/>
            <person name="Malandrin L."/>
            <person name="Malas T.B."/>
            <person name="Moussa E."/>
            <person name="Nair M."/>
            <person name="Reid A.J."/>
            <person name="Sanders M."/>
            <person name="Sharma J."/>
            <person name="Tracey A."/>
            <person name="Quail M.A."/>
            <person name="Weir W."/>
            <person name="Wastling J.M."/>
            <person name="Hall N."/>
            <person name="Willadsen P."/>
            <person name="Lingelbach K."/>
            <person name="Shiels B."/>
            <person name="Tait A."/>
            <person name="Berriman M."/>
            <person name="Allred D.R."/>
            <person name="Pain A."/>
        </authorList>
    </citation>
    <scope>NUCLEOTIDE SEQUENCE [LARGE SCALE GENOMIC DNA]</scope>
    <source>
        <strain evidence="4">Bond</strain>
    </source>
</reference>
<evidence type="ECO:0000256" key="1">
    <source>
        <dbReference type="SAM" id="MobiDB-lite"/>
    </source>
</evidence>
<dbReference type="STRING" id="5866.A0A061DER4"/>
<feature type="compositionally biased region" description="Low complexity" evidence="1">
    <location>
        <begin position="1"/>
        <end position="15"/>
    </location>
</feature>
<protein>
    <submittedName>
        <fullName evidence="3">-Protein C20orf11 homolog</fullName>
    </submittedName>
</protein>
<gene>
    <name evidence="3" type="ORF">BBBOND_0402250</name>
</gene>
<organism evidence="3 4">
    <name type="scientific">Babesia bigemina</name>
    <dbReference type="NCBI Taxonomy" id="5866"/>
    <lineage>
        <taxon>Eukaryota</taxon>
        <taxon>Sar</taxon>
        <taxon>Alveolata</taxon>
        <taxon>Apicomplexa</taxon>
        <taxon>Aconoidasida</taxon>
        <taxon>Piroplasmida</taxon>
        <taxon>Babesiidae</taxon>
        <taxon>Babesia</taxon>
    </lineage>
</organism>
<dbReference type="KEGG" id="bbig:BBBOND_0402250"/>
<dbReference type="InterPro" id="IPR024964">
    <property type="entry name" value="CTLH/CRA"/>
</dbReference>
<accession>A0A061DER4</accession>
<dbReference type="OrthoDB" id="2415936at2759"/>
<dbReference type="Proteomes" id="UP000033188">
    <property type="component" value="Chromosome 4"/>
</dbReference>
<dbReference type="SMART" id="SM00668">
    <property type="entry name" value="CTLH"/>
    <property type="match status" value="1"/>
</dbReference>
<dbReference type="Pfam" id="PF10607">
    <property type="entry name" value="CTLH"/>
    <property type="match status" value="1"/>
</dbReference>
<dbReference type="AlphaFoldDB" id="A0A061DER4"/>
<dbReference type="PANTHER" id="PTHR12864">
    <property type="entry name" value="RAN BINDING PROTEIN 9-RELATED"/>
    <property type="match status" value="1"/>
</dbReference>
<evidence type="ECO:0000313" key="3">
    <source>
        <dbReference type="EMBL" id="CDR97735.1"/>
    </source>
</evidence>
<dbReference type="InterPro" id="IPR050618">
    <property type="entry name" value="Ubq-SigPath_Reg"/>
</dbReference>
<dbReference type="VEuPathDB" id="PiroplasmaDB:BBBOND_0402250"/>
<dbReference type="InterPro" id="IPR006595">
    <property type="entry name" value="CTLH_C"/>
</dbReference>
<sequence length="260" mass="29890">MAGSSSMSAHYQSSSDEGTAQEPIHSAYRHFRYVRDRESWLADLVDIHVDDVYLQKIVMNYLVVNMCEESYSRFIEETGYTGPDLSHTIASRRRIRDAILECRARDALDLINGVDPKILQKNVHILFNLLSCDLIDIIKTGDSKKAVEYARRMLAPCVQKDRSLIEKLEEILGLIAFGNMEDVDPLDLKHKIYRPEDTAKLVDIALMKHFRQDTRIMLVSLAKEAAWLQGKLSDQEVWKHIRYRDLGRAGIAFTHDVNKL</sequence>
<dbReference type="RefSeq" id="XP_012769921.1">
    <property type="nucleotide sequence ID" value="XM_012914467.1"/>
</dbReference>
<evidence type="ECO:0000313" key="4">
    <source>
        <dbReference type="Proteomes" id="UP000033188"/>
    </source>
</evidence>
<keyword evidence="4" id="KW-1185">Reference proteome</keyword>
<dbReference type="OMA" id="KMILWAQ"/>
<dbReference type="EMBL" id="LK391710">
    <property type="protein sequence ID" value="CDR97735.1"/>
    <property type="molecule type" value="Genomic_DNA"/>
</dbReference>
<name>A0A061DER4_BABBI</name>
<proteinExistence type="predicted"/>
<dbReference type="PROSITE" id="PS50897">
    <property type="entry name" value="CTLH"/>
    <property type="match status" value="1"/>
</dbReference>
<feature type="domain" description="CTLH" evidence="2">
    <location>
        <begin position="88"/>
        <end position="145"/>
    </location>
</feature>
<evidence type="ECO:0000259" key="2">
    <source>
        <dbReference type="PROSITE" id="PS50897"/>
    </source>
</evidence>
<dbReference type="GeneID" id="24566276"/>
<feature type="region of interest" description="Disordered" evidence="1">
    <location>
        <begin position="1"/>
        <end position="20"/>
    </location>
</feature>